<sequence>MTQTKIDFTPTTNEEVDSFTHGIPWCNHFTGSVAWIDDLKSLKSKKRIFRYDKWNRSQNPNLGLGSVIKFERLKCLDADPNFAQATEDVAPIELTITESTIKDFDENASQGPRVYEPISIPRVYDEFGIVCVQGFIRDLFEDITFNNNVYGAGSITDGEYRIKVQVRSFSGVRDLLKKYTLGVHVEVKGQVNRDKTSAFPYVQCNSMSDVKIVDDKVMSTADVRKGFRTPVNPSPKRIRIEPPKTKEMDGKTTDQNNMDAL</sequence>
<organism evidence="2 3">
    <name type="scientific">Cotesia glomerata</name>
    <name type="common">Lepidopteran parasitic wasp</name>
    <name type="synonym">Apanteles glomeratus</name>
    <dbReference type="NCBI Taxonomy" id="32391"/>
    <lineage>
        <taxon>Eukaryota</taxon>
        <taxon>Metazoa</taxon>
        <taxon>Ecdysozoa</taxon>
        <taxon>Arthropoda</taxon>
        <taxon>Hexapoda</taxon>
        <taxon>Insecta</taxon>
        <taxon>Pterygota</taxon>
        <taxon>Neoptera</taxon>
        <taxon>Endopterygota</taxon>
        <taxon>Hymenoptera</taxon>
        <taxon>Apocrita</taxon>
        <taxon>Ichneumonoidea</taxon>
        <taxon>Braconidae</taxon>
        <taxon>Microgastrinae</taxon>
        <taxon>Cotesia</taxon>
    </lineage>
</organism>
<name>A0AAV7IIY7_COTGL</name>
<accession>A0AAV7IIY7</accession>
<evidence type="ECO:0000313" key="3">
    <source>
        <dbReference type="Proteomes" id="UP000826195"/>
    </source>
</evidence>
<protein>
    <submittedName>
        <fullName evidence="2">Uncharacterized protein</fullName>
    </submittedName>
</protein>
<gene>
    <name evidence="2" type="ORF">KQX54_011205</name>
</gene>
<feature type="region of interest" description="Disordered" evidence="1">
    <location>
        <begin position="226"/>
        <end position="261"/>
    </location>
</feature>
<feature type="compositionally biased region" description="Basic and acidic residues" evidence="1">
    <location>
        <begin position="238"/>
        <end position="252"/>
    </location>
</feature>
<evidence type="ECO:0000256" key="1">
    <source>
        <dbReference type="SAM" id="MobiDB-lite"/>
    </source>
</evidence>
<dbReference type="AlphaFoldDB" id="A0AAV7IIY7"/>
<reference evidence="2 3" key="1">
    <citation type="journal article" date="2021" name="J. Hered.">
        <title>A chromosome-level genome assembly of the parasitoid wasp, Cotesia glomerata (Hymenoptera: Braconidae).</title>
        <authorList>
            <person name="Pinto B.J."/>
            <person name="Weis J.J."/>
            <person name="Gamble T."/>
            <person name="Ode P.J."/>
            <person name="Paul R."/>
            <person name="Zaspel J.M."/>
        </authorList>
    </citation>
    <scope>NUCLEOTIDE SEQUENCE [LARGE SCALE GENOMIC DNA]</scope>
    <source>
        <strain evidence="2">CgM1</strain>
    </source>
</reference>
<comment type="caution">
    <text evidence="2">The sequence shown here is derived from an EMBL/GenBank/DDBJ whole genome shotgun (WGS) entry which is preliminary data.</text>
</comment>
<proteinExistence type="predicted"/>
<evidence type="ECO:0000313" key="2">
    <source>
        <dbReference type="EMBL" id="KAH0552497.1"/>
    </source>
</evidence>
<keyword evidence="3" id="KW-1185">Reference proteome</keyword>
<dbReference type="Proteomes" id="UP000826195">
    <property type="component" value="Unassembled WGS sequence"/>
</dbReference>
<dbReference type="EMBL" id="JAHXZJ010001492">
    <property type="protein sequence ID" value="KAH0552497.1"/>
    <property type="molecule type" value="Genomic_DNA"/>
</dbReference>